<protein>
    <submittedName>
        <fullName evidence="2">Uncharacterized protein</fullName>
    </submittedName>
</protein>
<dbReference type="OrthoDB" id="10340101at2759"/>
<feature type="transmembrane region" description="Helical" evidence="1">
    <location>
        <begin position="42"/>
        <end position="62"/>
    </location>
</feature>
<comment type="caution">
    <text evidence="2">The sequence shown here is derived from an EMBL/GenBank/DDBJ whole genome shotgun (WGS) entry which is preliminary data.</text>
</comment>
<keyword evidence="1" id="KW-0472">Membrane</keyword>
<organism evidence="2 3">
    <name type="scientific">Diacronema lutheri</name>
    <name type="common">Unicellular marine alga</name>
    <name type="synonym">Monochrysis lutheri</name>
    <dbReference type="NCBI Taxonomy" id="2081491"/>
    <lineage>
        <taxon>Eukaryota</taxon>
        <taxon>Haptista</taxon>
        <taxon>Haptophyta</taxon>
        <taxon>Pavlovophyceae</taxon>
        <taxon>Pavlovales</taxon>
        <taxon>Pavlovaceae</taxon>
        <taxon>Diacronema</taxon>
    </lineage>
</organism>
<keyword evidence="3" id="KW-1185">Reference proteome</keyword>
<gene>
    <name evidence="2" type="ORF">KFE25_003103</name>
</gene>
<name>A0A8J5X3N1_DIALT</name>
<evidence type="ECO:0000313" key="3">
    <source>
        <dbReference type="Proteomes" id="UP000751190"/>
    </source>
</evidence>
<proteinExistence type="predicted"/>
<dbReference type="EMBL" id="JAGTXO010000050">
    <property type="protein sequence ID" value="KAG8458568.1"/>
    <property type="molecule type" value="Genomic_DNA"/>
</dbReference>
<evidence type="ECO:0000313" key="2">
    <source>
        <dbReference type="EMBL" id="KAG8458568.1"/>
    </source>
</evidence>
<dbReference type="Pfam" id="PF06522">
    <property type="entry name" value="B12D"/>
    <property type="match status" value="1"/>
</dbReference>
<accession>A0A8J5X3N1</accession>
<dbReference type="AlphaFoldDB" id="A0A8J5X3N1"/>
<sequence>MGGEELGARPGGGKNPLPFSSGGGFAGISGQAFYKRWLYQPAVYPLFATMGLATGVFIYALAREFGTNPKYTIMKGRRTSDHVKPTPAEGERFVGNRLIPHTKTAFNLFPFNFRPITDLKRFEGGNCE</sequence>
<reference evidence="2" key="1">
    <citation type="submission" date="2021-05" db="EMBL/GenBank/DDBJ databases">
        <title>The genome of the haptophyte Pavlova lutheri (Diacronema luteri, Pavlovales) - a model for lipid biosynthesis in eukaryotic algae.</title>
        <authorList>
            <person name="Hulatt C.J."/>
            <person name="Posewitz M.C."/>
        </authorList>
    </citation>
    <scope>NUCLEOTIDE SEQUENCE</scope>
    <source>
        <strain evidence="2">NIVA-4/92</strain>
    </source>
</reference>
<evidence type="ECO:0000256" key="1">
    <source>
        <dbReference type="SAM" id="Phobius"/>
    </source>
</evidence>
<dbReference type="InterPro" id="IPR010530">
    <property type="entry name" value="B12D"/>
</dbReference>
<dbReference type="Proteomes" id="UP000751190">
    <property type="component" value="Unassembled WGS sequence"/>
</dbReference>
<keyword evidence="1" id="KW-1133">Transmembrane helix</keyword>
<keyword evidence="1" id="KW-0812">Transmembrane</keyword>